<feature type="transmembrane region" description="Helical" evidence="6">
    <location>
        <begin position="151"/>
        <end position="178"/>
    </location>
</feature>
<dbReference type="AlphaFoldDB" id="A0A1M4XM54"/>
<dbReference type="Proteomes" id="UP000184501">
    <property type="component" value="Unassembled WGS sequence"/>
</dbReference>
<evidence type="ECO:0000313" key="9">
    <source>
        <dbReference type="Proteomes" id="UP000184501"/>
    </source>
</evidence>
<organism evidence="8 9">
    <name type="scientific">Streptoalloteichus hindustanus</name>
    <dbReference type="NCBI Taxonomy" id="2017"/>
    <lineage>
        <taxon>Bacteria</taxon>
        <taxon>Bacillati</taxon>
        <taxon>Actinomycetota</taxon>
        <taxon>Actinomycetes</taxon>
        <taxon>Pseudonocardiales</taxon>
        <taxon>Pseudonocardiaceae</taxon>
        <taxon>Streptoalloteichus</taxon>
    </lineage>
</organism>
<dbReference type="PANTHER" id="PTHR43124">
    <property type="entry name" value="PURINE EFFLUX PUMP PBUE"/>
    <property type="match status" value="1"/>
</dbReference>
<evidence type="ECO:0000256" key="2">
    <source>
        <dbReference type="ARBA" id="ARBA00022475"/>
    </source>
</evidence>
<evidence type="ECO:0000256" key="5">
    <source>
        <dbReference type="ARBA" id="ARBA00023136"/>
    </source>
</evidence>
<proteinExistence type="predicted"/>
<keyword evidence="3 6" id="KW-0812">Transmembrane</keyword>
<accession>A0A1M4XM54</accession>
<evidence type="ECO:0000256" key="1">
    <source>
        <dbReference type="ARBA" id="ARBA00004651"/>
    </source>
</evidence>
<dbReference type="RefSeq" id="WP_073480376.1">
    <property type="nucleotide sequence ID" value="NZ_FQVN01000002.1"/>
</dbReference>
<name>A0A1M4XM54_STRHI</name>
<comment type="subcellular location">
    <subcellularLocation>
        <location evidence="1">Cell membrane</location>
        <topology evidence="1">Multi-pass membrane protein</topology>
    </subcellularLocation>
</comment>
<dbReference type="InterPro" id="IPR011701">
    <property type="entry name" value="MFS"/>
</dbReference>
<keyword evidence="4 6" id="KW-1133">Transmembrane helix</keyword>
<feature type="transmembrane region" description="Helical" evidence="6">
    <location>
        <begin position="12"/>
        <end position="32"/>
    </location>
</feature>
<dbReference type="InterPro" id="IPR036259">
    <property type="entry name" value="MFS_trans_sf"/>
</dbReference>
<evidence type="ECO:0000259" key="7">
    <source>
        <dbReference type="PROSITE" id="PS50850"/>
    </source>
</evidence>
<dbReference type="Pfam" id="PF07690">
    <property type="entry name" value="MFS_1"/>
    <property type="match status" value="1"/>
</dbReference>
<dbReference type="Gene3D" id="1.20.1250.20">
    <property type="entry name" value="MFS general substrate transporter like domains"/>
    <property type="match status" value="1"/>
</dbReference>
<dbReference type="SUPFAM" id="SSF103473">
    <property type="entry name" value="MFS general substrate transporter"/>
    <property type="match status" value="1"/>
</dbReference>
<feature type="transmembrane region" description="Helical" evidence="6">
    <location>
        <begin position="119"/>
        <end position="139"/>
    </location>
</feature>
<keyword evidence="2" id="KW-1003">Cell membrane</keyword>
<dbReference type="EMBL" id="FQVN01000002">
    <property type="protein sequence ID" value="SHE94575.1"/>
    <property type="molecule type" value="Genomic_DNA"/>
</dbReference>
<dbReference type="GO" id="GO:0005886">
    <property type="term" value="C:plasma membrane"/>
    <property type="evidence" value="ECO:0007669"/>
    <property type="project" value="UniProtKB-SubCell"/>
</dbReference>
<evidence type="ECO:0000313" key="8">
    <source>
        <dbReference type="EMBL" id="SHE94575.1"/>
    </source>
</evidence>
<gene>
    <name evidence="8" type="ORF">SAMN05444320_10250</name>
</gene>
<evidence type="ECO:0000256" key="4">
    <source>
        <dbReference type="ARBA" id="ARBA00022989"/>
    </source>
</evidence>
<evidence type="ECO:0000256" key="6">
    <source>
        <dbReference type="SAM" id="Phobius"/>
    </source>
</evidence>
<keyword evidence="5 6" id="KW-0472">Membrane</keyword>
<sequence length="181" mass="18995">MEPAHLQGKAVAIAMTGVSLALSLGVPAGTFLGGALGWQVAFSAMTVLAVVVIVWIAVGGPDFPGQQRDRRITIPEALRIPGVVAVLVVTLVYVLAHTVLYAYVTTFLARVGMADSTDVVLLVFGIASMVSIWLVGAYIDRWLRPLTIVSVALFAVVASVLASLSDSPVLVYIAMAFWGLG</sequence>
<dbReference type="STRING" id="2017.SAMN05444320_10250"/>
<dbReference type="InterPro" id="IPR050189">
    <property type="entry name" value="MFS_Efflux_Transporters"/>
</dbReference>
<keyword evidence="9" id="KW-1185">Reference proteome</keyword>
<dbReference type="InterPro" id="IPR020846">
    <property type="entry name" value="MFS_dom"/>
</dbReference>
<dbReference type="PANTHER" id="PTHR43124:SF3">
    <property type="entry name" value="CHLORAMPHENICOL EFFLUX PUMP RV0191"/>
    <property type="match status" value="1"/>
</dbReference>
<feature type="transmembrane region" description="Helical" evidence="6">
    <location>
        <begin position="38"/>
        <end position="59"/>
    </location>
</feature>
<reference evidence="8 9" key="1">
    <citation type="submission" date="2016-11" db="EMBL/GenBank/DDBJ databases">
        <authorList>
            <person name="Jaros S."/>
            <person name="Januszkiewicz K."/>
            <person name="Wedrychowicz H."/>
        </authorList>
    </citation>
    <scope>NUCLEOTIDE SEQUENCE [LARGE SCALE GENOMIC DNA]</scope>
    <source>
        <strain evidence="8 9">DSM 44523</strain>
    </source>
</reference>
<dbReference type="GO" id="GO:0022857">
    <property type="term" value="F:transmembrane transporter activity"/>
    <property type="evidence" value="ECO:0007669"/>
    <property type="project" value="InterPro"/>
</dbReference>
<protein>
    <submittedName>
        <fullName evidence="8">Major Facilitator Superfamily protein</fullName>
    </submittedName>
</protein>
<evidence type="ECO:0000256" key="3">
    <source>
        <dbReference type="ARBA" id="ARBA00022692"/>
    </source>
</evidence>
<feature type="transmembrane region" description="Helical" evidence="6">
    <location>
        <begin position="80"/>
        <end position="104"/>
    </location>
</feature>
<feature type="domain" description="Major facilitator superfamily (MFS) profile" evidence="7">
    <location>
        <begin position="1"/>
        <end position="181"/>
    </location>
</feature>
<dbReference type="PROSITE" id="PS50850">
    <property type="entry name" value="MFS"/>
    <property type="match status" value="1"/>
</dbReference>